<reference evidence="3" key="1">
    <citation type="submission" date="2017-05" db="EMBL/GenBank/DDBJ databases">
        <title>Complete and WGS of Bordetella genogroups.</title>
        <authorList>
            <person name="Spilker T."/>
            <person name="Lipuma J."/>
        </authorList>
    </citation>
    <scope>NUCLEOTIDE SEQUENCE [LARGE SCALE GENOMIC DNA]</scope>
    <source>
        <strain evidence="3">AU8256</strain>
    </source>
</reference>
<dbReference type="AlphaFoldDB" id="A0A261VF25"/>
<protein>
    <submittedName>
        <fullName evidence="2">Uncharacterized protein</fullName>
    </submittedName>
</protein>
<keyword evidence="1" id="KW-0472">Membrane</keyword>
<dbReference type="RefSeq" id="WP_028352934.1">
    <property type="nucleotide sequence ID" value="NZ_NEVT01000008.1"/>
</dbReference>
<organism evidence="2 3">
    <name type="scientific">Bordetella genomosp. 2</name>
    <dbReference type="NCBI Taxonomy" id="1983456"/>
    <lineage>
        <taxon>Bacteria</taxon>
        <taxon>Pseudomonadati</taxon>
        <taxon>Pseudomonadota</taxon>
        <taxon>Betaproteobacteria</taxon>
        <taxon>Burkholderiales</taxon>
        <taxon>Alcaligenaceae</taxon>
        <taxon>Bordetella</taxon>
    </lineage>
</organism>
<feature type="transmembrane region" description="Helical" evidence="1">
    <location>
        <begin position="122"/>
        <end position="141"/>
    </location>
</feature>
<gene>
    <name evidence="2" type="ORF">CAL24_20910</name>
</gene>
<evidence type="ECO:0000313" key="3">
    <source>
        <dbReference type="Proteomes" id="UP000215633"/>
    </source>
</evidence>
<keyword evidence="1" id="KW-0812">Transmembrane</keyword>
<feature type="transmembrane region" description="Helical" evidence="1">
    <location>
        <begin position="153"/>
        <end position="170"/>
    </location>
</feature>
<keyword evidence="1" id="KW-1133">Transmembrane helix</keyword>
<feature type="transmembrane region" description="Helical" evidence="1">
    <location>
        <begin position="52"/>
        <end position="69"/>
    </location>
</feature>
<keyword evidence="3" id="KW-1185">Reference proteome</keyword>
<feature type="transmembrane region" description="Helical" evidence="1">
    <location>
        <begin position="81"/>
        <end position="102"/>
    </location>
</feature>
<evidence type="ECO:0000256" key="1">
    <source>
        <dbReference type="SAM" id="Phobius"/>
    </source>
</evidence>
<name>A0A261VF25_9BORD</name>
<feature type="transmembrane region" description="Helical" evidence="1">
    <location>
        <begin position="20"/>
        <end position="40"/>
    </location>
</feature>
<proteinExistence type="predicted"/>
<dbReference type="Proteomes" id="UP000215633">
    <property type="component" value="Unassembled WGS sequence"/>
</dbReference>
<accession>A0A261VF25</accession>
<sequence length="199" mass="23547">MDVEVALPVNRDVFVHIRTILGMVLGLSMARLVTGLARFVQHPRRGQIYPVHIGWVAFLLLSLVHFWWFEFGLSTLRHWTFEIYLFLILYTIVFAMLSVLLFPDQIDEYKGYEDYFQSRRRWFYSFLALIFVLDVIDTWIKGPEHFRALGMEYPIRQAVFALFSLVAVFTPSQRFQAAFVTVGVVYQTTWIFRQFDVLN</sequence>
<dbReference type="EMBL" id="NEVT01000008">
    <property type="protein sequence ID" value="OZI72738.1"/>
    <property type="molecule type" value="Genomic_DNA"/>
</dbReference>
<evidence type="ECO:0000313" key="2">
    <source>
        <dbReference type="EMBL" id="OZI72738.1"/>
    </source>
</evidence>
<comment type="caution">
    <text evidence="2">The sequence shown here is derived from an EMBL/GenBank/DDBJ whole genome shotgun (WGS) entry which is preliminary data.</text>
</comment>